<evidence type="ECO:0000313" key="3">
    <source>
        <dbReference type="EMBL" id="APL95722.1"/>
    </source>
</evidence>
<dbReference type="EMBL" id="CP013070">
    <property type="protein sequence ID" value="APL95722.1"/>
    <property type="molecule type" value="Genomic_DNA"/>
</dbReference>
<keyword evidence="3" id="KW-0436">Ligase</keyword>
<evidence type="ECO:0000259" key="1">
    <source>
        <dbReference type="Pfam" id="PF00501"/>
    </source>
</evidence>
<dbReference type="GO" id="GO:0016878">
    <property type="term" value="F:acid-thiol ligase activity"/>
    <property type="evidence" value="ECO:0007669"/>
    <property type="project" value="UniProtKB-ARBA"/>
</dbReference>
<gene>
    <name evidence="3" type="ORF">SIDU_15040</name>
</gene>
<reference evidence="3 4" key="1">
    <citation type="journal article" date="2012" name="J. Bacteriol.">
        <title>Genome sequence of Sphingobium indicum B90A, a hexachlorocyclohexane-degrading bacterium.</title>
        <authorList>
            <person name="Anand S."/>
            <person name="Sangwan N."/>
            <person name="Lata P."/>
            <person name="Kaur J."/>
            <person name="Dua A."/>
            <person name="Singh A.K."/>
            <person name="Verma M."/>
            <person name="Kaur J."/>
            <person name="Khurana J.P."/>
            <person name="Khurana P."/>
            <person name="Mathur S."/>
            <person name="Lal R."/>
        </authorList>
    </citation>
    <scope>NUCLEOTIDE SEQUENCE [LARGE SCALE GENOMIC DNA]</scope>
    <source>
        <strain evidence="4">DSM 16412 / CCM 7286 / MTCC 6364 / B90A</strain>
    </source>
</reference>
<dbReference type="PANTHER" id="PTHR43767">
    <property type="entry name" value="LONG-CHAIN-FATTY-ACID--COA LIGASE"/>
    <property type="match status" value="1"/>
</dbReference>
<organism evidence="3 4">
    <name type="scientific">Sphingobium indicum (strain DSM 16412 / CCM 7286 / MTCC 6364 / B90A)</name>
    <dbReference type="NCBI Taxonomy" id="861109"/>
    <lineage>
        <taxon>Bacteria</taxon>
        <taxon>Pseudomonadati</taxon>
        <taxon>Pseudomonadota</taxon>
        <taxon>Alphaproteobacteria</taxon>
        <taxon>Sphingomonadales</taxon>
        <taxon>Sphingomonadaceae</taxon>
        <taxon>Sphingobium</taxon>
    </lineage>
</organism>
<feature type="domain" description="AMP-dependent synthetase/ligase" evidence="1">
    <location>
        <begin position="10"/>
        <end position="370"/>
    </location>
</feature>
<evidence type="ECO:0000259" key="2">
    <source>
        <dbReference type="Pfam" id="PF13193"/>
    </source>
</evidence>
<sequence>MDEDTLLGMFDKAVREHRGKKFLHDRGNWLSYGEVDDLARKVVGFLREQDVAAGDRILVALPNSVLFPIILYGILRIGATIVPANPLLKGRELAMLVDHSQAKVAILAPDSARELQQARPDGLAAAAFVAGGVAEGFVEFETALERSTPANDWPQARKDDIAAFLYTSGTTGDPKATMLSHGALAAAIRAWVEKFALTSDDRQIAMLPMFHSFGFIVVLNTTMSVGGSLVIIPRFLPEPALEAISEHKITVLTAVTTMFGALLDVAENRTPALEFPAMRLAGGGAASIPPDIVSRAVATFGCPMGQGYGMTECGTAATFTAHKTELALGEVGTPMFNIELGIVDDRGDPLPDGEVGEIVVRGPAVMTGYYQNPEATAAALKDGWLYTGDLGLRTPDGQYFFKDRKKELIIRGGFNVSPGEVEAVLYEHPDVKTAAVMGIPDSRLGEEVVAFVVRKSKEPIDTLALREFVQGRVAPYKYPRHVVELEALPLAPNGKVLKKNIDAWGIVREHLASSGSGGAGT</sequence>
<dbReference type="Pfam" id="PF13193">
    <property type="entry name" value="AMP-binding_C"/>
    <property type="match status" value="1"/>
</dbReference>
<dbReference type="KEGG" id="sinb:SIDU_15040"/>
<protein>
    <submittedName>
        <fullName evidence="3">4-coumarate--CoA ligase</fullName>
    </submittedName>
</protein>
<dbReference type="InterPro" id="IPR050237">
    <property type="entry name" value="ATP-dep_AMP-bd_enzyme"/>
</dbReference>
<accession>A0A1L5BSF4</accession>
<dbReference type="Proteomes" id="UP000004550">
    <property type="component" value="Chromosome"/>
</dbReference>
<dbReference type="Pfam" id="PF00501">
    <property type="entry name" value="AMP-binding"/>
    <property type="match status" value="1"/>
</dbReference>
<dbReference type="PANTHER" id="PTHR43767:SF1">
    <property type="entry name" value="NONRIBOSOMAL PEPTIDE SYNTHASE PES1 (EUROFUNG)-RELATED"/>
    <property type="match status" value="1"/>
</dbReference>
<dbReference type="RefSeq" id="WP_007685116.1">
    <property type="nucleotide sequence ID" value="NZ_CP013070.1"/>
</dbReference>
<dbReference type="PROSITE" id="PS00455">
    <property type="entry name" value="AMP_BINDING"/>
    <property type="match status" value="1"/>
</dbReference>
<dbReference type="InterPro" id="IPR000873">
    <property type="entry name" value="AMP-dep_synth/lig_dom"/>
</dbReference>
<name>A0A1L5BSF4_SPHIB</name>
<dbReference type="Gene3D" id="3.30.300.30">
    <property type="match status" value="1"/>
</dbReference>
<dbReference type="InterPro" id="IPR020845">
    <property type="entry name" value="AMP-binding_CS"/>
</dbReference>
<dbReference type="Gene3D" id="3.40.50.12780">
    <property type="entry name" value="N-terminal domain of ligase-like"/>
    <property type="match status" value="1"/>
</dbReference>
<dbReference type="AlphaFoldDB" id="A0A1L5BSF4"/>
<dbReference type="SUPFAM" id="SSF56801">
    <property type="entry name" value="Acetyl-CoA synthetase-like"/>
    <property type="match status" value="1"/>
</dbReference>
<dbReference type="InterPro" id="IPR042099">
    <property type="entry name" value="ANL_N_sf"/>
</dbReference>
<dbReference type="InterPro" id="IPR045851">
    <property type="entry name" value="AMP-bd_C_sf"/>
</dbReference>
<dbReference type="InterPro" id="IPR025110">
    <property type="entry name" value="AMP-bd_C"/>
</dbReference>
<proteinExistence type="predicted"/>
<feature type="domain" description="AMP-binding enzyme C-terminal" evidence="2">
    <location>
        <begin position="420"/>
        <end position="495"/>
    </location>
</feature>
<evidence type="ECO:0000313" key="4">
    <source>
        <dbReference type="Proteomes" id="UP000004550"/>
    </source>
</evidence>